<feature type="transmembrane region" description="Helical" evidence="1">
    <location>
        <begin position="243"/>
        <end position="261"/>
    </location>
</feature>
<dbReference type="STRING" id="360411.AC812_15855"/>
<feature type="transmembrane region" description="Helical" evidence="1">
    <location>
        <begin position="39"/>
        <end position="61"/>
    </location>
</feature>
<evidence type="ECO:0000313" key="2">
    <source>
        <dbReference type="EMBL" id="KPL72310.1"/>
    </source>
</evidence>
<keyword evidence="1" id="KW-0812">Transmembrane</keyword>
<evidence type="ECO:0000313" key="3">
    <source>
        <dbReference type="Proteomes" id="UP000050514"/>
    </source>
</evidence>
<feature type="transmembrane region" description="Helical" evidence="1">
    <location>
        <begin position="6"/>
        <end position="27"/>
    </location>
</feature>
<evidence type="ECO:0008006" key="4">
    <source>
        <dbReference type="Google" id="ProtNLM"/>
    </source>
</evidence>
<feature type="transmembrane region" description="Helical" evidence="1">
    <location>
        <begin position="273"/>
        <end position="300"/>
    </location>
</feature>
<feature type="transmembrane region" description="Helical" evidence="1">
    <location>
        <begin position="189"/>
        <end position="211"/>
    </location>
</feature>
<keyword evidence="1" id="KW-0472">Membrane</keyword>
<dbReference type="Proteomes" id="UP000050514">
    <property type="component" value="Unassembled WGS sequence"/>
</dbReference>
<sequence length="631" mass="71864">MLKEVTILQWFFLVFSILLFIGPGISLCSFLRHETKYRFSLFFLMTFVLSIAFWTILLVYFRFFKINLLNHNFVYLISIFSWIIGVIKFIKLSKNRESQFLLPDKWEILLIFGLIISLLINTYALRNMVVGLGSDSNHHTLITYMFIWNEGLPNNYSPAYPDIITFNYHFGFHALAANLSLLSGWEPRLMVLVLAPILITLSGLATAYFCWRVFQSSIAMALAGIIPSLIAVFPTAMLEWGRYPQTLGLIILSVFLAEYLVVQASEVSKRKIVALSAIASGLALTHYRVTIMGILAILLWEFIRLIEKKSLIAFFGERGLLIGGVSVFSVFLVWPWFLQVYLNQFVGYADPYSAPTELFFSIDRLGSTTLEYPTNISLIGAFALFSLWAIYRRNRLGAWIFLWMFMMLISSWLTRGLKYTAADTITVITSSYLPLSIMIGWGVSDVEKLFSQKIVNGILGTIGVIALVWGAYHMNGLLDVPSAAYVKPEDLKAAEWIRQNTPEDACFMINTYRFEFSTNFIIGSDAGGWLPVLAQRCVVTYPMTSNIERFDHPSALDKVVRIHNLDGKLTSKGAIDLFGKFNIKYVYVRQNEISERINATTLSQSILYERVYSRDNVEIYKIKINTAISVK</sequence>
<dbReference type="RefSeq" id="WP_061913408.1">
    <property type="nucleotide sequence ID" value="NZ_DF967971.1"/>
</dbReference>
<proteinExistence type="predicted"/>
<dbReference type="EMBL" id="LGHJ01000024">
    <property type="protein sequence ID" value="KPL72310.1"/>
    <property type="molecule type" value="Genomic_DNA"/>
</dbReference>
<feature type="transmembrane region" description="Helical" evidence="1">
    <location>
        <begin position="106"/>
        <end position="125"/>
    </location>
</feature>
<comment type="caution">
    <text evidence="2">The sequence shown here is derived from an EMBL/GenBank/DDBJ whole genome shotgun (WGS) entry which is preliminary data.</text>
</comment>
<keyword evidence="3" id="KW-1185">Reference proteome</keyword>
<keyword evidence="1" id="KW-1133">Transmembrane helix</keyword>
<feature type="transmembrane region" description="Helical" evidence="1">
    <location>
        <begin position="396"/>
        <end position="413"/>
    </location>
</feature>
<protein>
    <recommendedName>
        <fullName evidence="4">Glycosyltransferase RgtA/B/C/D-like domain-containing protein</fullName>
    </recommendedName>
</protein>
<feature type="transmembrane region" description="Helical" evidence="1">
    <location>
        <begin position="454"/>
        <end position="472"/>
    </location>
</feature>
<organism evidence="2 3">
    <name type="scientific">Bellilinea caldifistulae</name>
    <dbReference type="NCBI Taxonomy" id="360411"/>
    <lineage>
        <taxon>Bacteria</taxon>
        <taxon>Bacillati</taxon>
        <taxon>Chloroflexota</taxon>
        <taxon>Anaerolineae</taxon>
        <taxon>Anaerolineales</taxon>
        <taxon>Anaerolineaceae</taxon>
        <taxon>Bellilinea</taxon>
    </lineage>
</organism>
<feature type="transmembrane region" description="Helical" evidence="1">
    <location>
        <begin position="425"/>
        <end position="442"/>
    </location>
</feature>
<gene>
    <name evidence="2" type="ORF">AC812_15855</name>
</gene>
<reference evidence="2 3" key="1">
    <citation type="submission" date="2015-07" db="EMBL/GenBank/DDBJ databases">
        <title>Draft genome of Bellilinea caldifistulae DSM 17877.</title>
        <authorList>
            <person name="Hemp J."/>
            <person name="Ward L.M."/>
            <person name="Pace L.A."/>
            <person name="Fischer W.W."/>
        </authorList>
    </citation>
    <scope>NUCLEOTIDE SEQUENCE [LARGE SCALE GENOMIC DNA]</scope>
    <source>
        <strain evidence="2 3">GOMI-1</strain>
    </source>
</reference>
<evidence type="ECO:0000256" key="1">
    <source>
        <dbReference type="SAM" id="Phobius"/>
    </source>
</evidence>
<feature type="transmembrane region" description="Helical" evidence="1">
    <location>
        <begin position="218"/>
        <end position="237"/>
    </location>
</feature>
<dbReference type="AlphaFoldDB" id="A0A0P6WQI2"/>
<feature type="transmembrane region" description="Helical" evidence="1">
    <location>
        <begin position="320"/>
        <end position="338"/>
    </location>
</feature>
<feature type="transmembrane region" description="Helical" evidence="1">
    <location>
        <begin position="73"/>
        <end position="90"/>
    </location>
</feature>
<name>A0A0P6WQI2_9CHLR</name>
<feature type="transmembrane region" description="Helical" evidence="1">
    <location>
        <begin position="372"/>
        <end position="390"/>
    </location>
</feature>
<accession>A0A0P6WQI2</accession>
<dbReference type="OrthoDB" id="144271at2"/>